<dbReference type="Proteomes" id="UP000054485">
    <property type="component" value="Unassembled WGS sequence"/>
</dbReference>
<dbReference type="EMBL" id="KN835253">
    <property type="protein sequence ID" value="KIK41942.1"/>
    <property type="molecule type" value="Genomic_DNA"/>
</dbReference>
<gene>
    <name evidence="2" type="ORF">CY34DRAFT_178364</name>
</gene>
<proteinExistence type="predicted"/>
<dbReference type="HOGENOM" id="CLU_2639726_0_0_1"/>
<feature type="region of interest" description="Disordered" evidence="1">
    <location>
        <begin position="52"/>
        <end position="77"/>
    </location>
</feature>
<keyword evidence="3" id="KW-1185">Reference proteome</keyword>
<accession>A0A0D0B659</accession>
<dbReference type="InParanoid" id="A0A0D0B659"/>
<organism evidence="2 3">
    <name type="scientific">Suillus luteus UH-Slu-Lm8-n1</name>
    <dbReference type="NCBI Taxonomy" id="930992"/>
    <lineage>
        <taxon>Eukaryota</taxon>
        <taxon>Fungi</taxon>
        <taxon>Dikarya</taxon>
        <taxon>Basidiomycota</taxon>
        <taxon>Agaricomycotina</taxon>
        <taxon>Agaricomycetes</taxon>
        <taxon>Agaricomycetidae</taxon>
        <taxon>Boletales</taxon>
        <taxon>Suillineae</taxon>
        <taxon>Suillaceae</taxon>
        <taxon>Suillus</taxon>
    </lineage>
</organism>
<reference evidence="3" key="2">
    <citation type="submission" date="2015-01" db="EMBL/GenBank/DDBJ databases">
        <title>Evolutionary Origins and Diversification of the Mycorrhizal Mutualists.</title>
        <authorList>
            <consortium name="DOE Joint Genome Institute"/>
            <consortium name="Mycorrhizal Genomics Consortium"/>
            <person name="Kohler A."/>
            <person name="Kuo A."/>
            <person name="Nagy L.G."/>
            <person name="Floudas D."/>
            <person name="Copeland A."/>
            <person name="Barry K.W."/>
            <person name="Cichocki N."/>
            <person name="Veneault-Fourrey C."/>
            <person name="LaButti K."/>
            <person name="Lindquist E.A."/>
            <person name="Lipzen A."/>
            <person name="Lundell T."/>
            <person name="Morin E."/>
            <person name="Murat C."/>
            <person name="Riley R."/>
            <person name="Ohm R."/>
            <person name="Sun H."/>
            <person name="Tunlid A."/>
            <person name="Henrissat B."/>
            <person name="Grigoriev I.V."/>
            <person name="Hibbett D.S."/>
            <person name="Martin F."/>
        </authorList>
    </citation>
    <scope>NUCLEOTIDE SEQUENCE [LARGE SCALE GENOMIC DNA]</scope>
    <source>
        <strain evidence="3">UH-Slu-Lm8-n1</strain>
    </source>
</reference>
<evidence type="ECO:0000313" key="2">
    <source>
        <dbReference type="EMBL" id="KIK41942.1"/>
    </source>
</evidence>
<reference evidence="2 3" key="1">
    <citation type="submission" date="2014-04" db="EMBL/GenBank/DDBJ databases">
        <authorList>
            <consortium name="DOE Joint Genome Institute"/>
            <person name="Kuo A."/>
            <person name="Ruytinx J."/>
            <person name="Rineau F."/>
            <person name="Colpaert J."/>
            <person name="Kohler A."/>
            <person name="Nagy L.G."/>
            <person name="Floudas D."/>
            <person name="Copeland A."/>
            <person name="Barry K.W."/>
            <person name="Cichocki N."/>
            <person name="Veneault-Fourrey C."/>
            <person name="LaButti K."/>
            <person name="Lindquist E.A."/>
            <person name="Lipzen A."/>
            <person name="Lundell T."/>
            <person name="Morin E."/>
            <person name="Murat C."/>
            <person name="Sun H."/>
            <person name="Tunlid A."/>
            <person name="Henrissat B."/>
            <person name="Grigoriev I.V."/>
            <person name="Hibbett D.S."/>
            <person name="Martin F."/>
            <person name="Nordberg H.P."/>
            <person name="Cantor M.N."/>
            <person name="Hua S.X."/>
        </authorList>
    </citation>
    <scope>NUCLEOTIDE SEQUENCE [LARGE SCALE GENOMIC DNA]</scope>
    <source>
        <strain evidence="2 3">UH-Slu-Lm8-n1</strain>
    </source>
</reference>
<evidence type="ECO:0000313" key="3">
    <source>
        <dbReference type="Proteomes" id="UP000054485"/>
    </source>
</evidence>
<sequence length="77" mass="8293">MQVTQSAAECPLDVFTIPVSTSQTFSLFQLRPIPTSAICHLLIPPPHVLSPRGHPALPQSPCPPSDPIAERCGPKIR</sequence>
<dbReference type="AlphaFoldDB" id="A0A0D0B659"/>
<feature type="compositionally biased region" description="Basic and acidic residues" evidence="1">
    <location>
        <begin position="68"/>
        <end position="77"/>
    </location>
</feature>
<protein>
    <submittedName>
        <fullName evidence="2">Uncharacterized protein</fullName>
    </submittedName>
</protein>
<name>A0A0D0B659_9AGAM</name>
<evidence type="ECO:0000256" key="1">
    <source>
        <dbReference type="SAM" id="MobiDB-lite"/>
    </source>
</evidence>